<evidence type="ECO:0000313" key="3">
    <source>
        <dbReference type="EMBL" id="MDR6241824.1"/>
    </source>
</evidence>
<feature type="domain" description="LysM" evidence="2">
    <location>
        <begin position="377"/>
        <end position="436"/>
    </location>
</feature>
<dbReference type="InterPro" id="IPR018392">
    <property type="entry name" value="LysM"/>
</dbReference>
<name>A0AAE4BT41_9BACT</name>
<dbReference type="SMART" id="SM00257">
    <property type="entry name" value="LysM"/>
    <property type="match status" value="3"/>
</dbReference>
<feature type="compositionally biased region" description="Basic and acidic residues" evidence="1">
    <location>
        <begin position="1"/>
        <end position="22"/>
    </location>
</feature>
<dbReference type="CDD" id="cd00118">
    <property type="entry name" value="LysM"/>
    <property type="match status" value="1"/>
</dbReference>
<evidence type="ECO:0000259" key="2">
    <source>
        <dbReference type="SMART" id="SM00257"/>
    </source>
</evidence>
<dbReference type="SUPFAM" id="SSF54106">
    <property type="entry name" value="LysM domain"/>
    <property type="match status" value="1"/>
</dbReference>
<dbReference type="Pfam" id="PF01476">
    <property type="entry name" value="LysM"/>
    <property type="match status" value="1"/>
</dbReference>
<accession>A0AAE4BT41</accession>
<dbReference type="EMBL" id="JAVDQD010000012">
    <property type="protein sequence ID" value="MDR6241824.1"/>
    <property type="molecule type" value="Genomic_DNA"/>
</dbReference>
<feature type="domain" description="LysM" evidence="2">
    <location>
        <begin position="49"/>
        <end position="106"/>
    </location>
</feature>
<dbReference type="InterPro" id="IPR036779">
    <property type="entry name" value="LysM_dom_sf"/>
</dbReference>
<feature type="region of interest" description="Disordered" evidence="1">
    <location>
        <begin position="1049"/>
        <end position="1068"/>
    </location>
</feature>
<organism evidence="3 4">
    <name type="scientific">Aureibacter tunicatorum</name>
    <dbReference type="NCBI Taxonomy" id="866807"/>
    <lineage>
        <taxon>Bacteria</taxon>
        <taxon>Pseudomonadati</taxon>
        <taxon>Bacteroidota</taxon>
        <taxon>Cytophagia</taxon>
        <taxon>Cytophagales</taxon>
        <taxon>Persicobacteraceae</taxon>
        <taxon>Aureibacter</taxon>
    </lineage>
</organism>
<dbReference type="RefSeq" id="WP_309942950.1">
    <property type="nucleotide sequence ID" value="NZ_AP025307.1"/>
</dbReference>
<reference evidence="3" key="1">
    <citation type="submission" date="2023-07" db="EMBL/GenBank/DDBJ databases">
        <title>Genomic Encyclopedia of Type Strains, Phase IV (KMG-IV): sequencing the most valuable type-strain genomes for metagenomic binning, comparative biology and taxonomic classification.</title>
        <authorList>
            <person name="Goeker M."/>
        </authorList>
    </citation>
    <scope>NUCLEOTIDE SEQUENCE</scope>
    <source>
        <strain evidence="3">DSM 26174</strain>
    </source>
</reference>
<protein>
    <recommendedName>
        <fullName evidence="2">LysM domain-containing protein</fullName>
    </recommendedName>
</protein>
<gene>
    <name evidence="3" type="ORF">HNQ88_004911</name>
</gene>
<proteinExistence type="predicted"/>
<keyword evidence="4" id="KW-1185">Reference proteome</keyword>
<evidence type="ECO:0000256" key="1">
    <source>
        <dbReference type="SAM" id="MobiDB-lite"/>
    </source>
</evidence>
<feature type="region of interest" description="Disordered" evidence="1">
    <location>
        <begin position="1"/>
        <end position="32"/>
    </location>
</feature>
<feature type="domain" description="LysM" evidence="2">
    <location>
        <begin position="778"/>
        <end position="837"/>
    </location>
</feature>
<comment type="caution">
    <text evidence="3">The sequence shown here is derived from an EMBL/GenBank/DDBJ whole genome shotgun (WGS) entry which is preliminary data.</text>
</comment>
<dbReference type="Proteomes" id="UP001185092">
    <property type="component" value="Unassembled WGS sequence"/>
</dbReference>
<evidence type="ECO:0000313" key="4">
    <source>
        <dbReference type="Proteomes" id="UP001185092"/>
    </source>
</evidence>
<sequence length="1460" mass="165700">MYAEKELESKEKNNTEDKDGIGSRKKVKSAPSKSIPGKVYYQIFDKKYYYHVASGDNIYGIASKVGLPDISNWMSYLGFSISETGKIIDSNGVERWLEIGEAIAVPASGISDLSPIIFDGVFKGAVRSYNANHPLKDDQVAESFDPLNASYTNFNVFSLPASDSIELLNSTHEDVESQVEELLELTNEEKGVKLAKIAPYNAKLVKRVIDETSAFSDNELVCTILSHMSTAEIAACSSETLDLFYKILDTYWGSTDFDDQMMVKIKPLIRERKQIEESRTNKSYDTQKLAADLKKASAQIAQGNLTLENWLRKTLILLNQDSASEELVKASYLGNFDYDMSQIQMAIHVRSEDSFIYVPQKGDMLNGEVLMIGNSMYYQIGSNDTLGGIISKLGVNKDAVMELNGWESILKSGKVVPKGLQGRGRWLHPSERIKIPDAFQLEKLTHYWYSDTENGEFVRKGVDNRANDMVSQAQINILKDQIINILDSESMLDRLDEGKELVQKTLKGQPVHEGRFMTAFLGTKNVPFDQYVLDMLKKKVHIEFDTSGKDILLRNDLYSEYTRQRNNTINSYISSIDSWFVDFSLSPLQKMEAFNNQKEIDEFHSGDVTVKTGAVSLWENNSMAKLVAQAKHFMAPCLKSPYHKKDNIDLYPLFQALASLRLKASNIKVFLEEYGGRDAFLKDIDKAKCLVKTPVVTGYYTFGMQRIGFEYREKQLFSDEEKNNIIKYLTPKVISRKEVLEDKSHQFNLLSDGTAPNFSEFEQGEFIINQNDANAASYYVVKDGDTPHGLASKYGMSFSQMVRLNEPHWKAIHKDGRISFAGGKTRYLKPGEGIRVSRSAVMQAPYYYHLMEGRAFKMGKKKIEHFDGAWEFDENSFDPDVFENIVMTTFGKEHSLNKDSGSLSFKIYLRGEIVVAFYFEIGVKAEASVAVGDDRSFEVKKSIKLYLKEGVDLGVFSGEAEQKLKGIGGTDVYESVKQFVVEMNHNVYVMYLQNGAYSSDMISYWDDEENRDILYKEHQKLSKTPPTKLGASKKEGSLVNHSYSSVEGKKYVGDRSEENKSDRSEDFYKKNGSSAQLINAQLYDSNLLSIEYSKVKHDSNSDNDGDYITATLTLSKNSLKTLYSDIKGGAEQLKEGSFWSSKAKGIVNNSGLLDLIKTISKALPDKNGGRDLRKSIVQIRDENKGKSKALKILGKTFRTSSDSDWDVGIEIVSHFVNDGGYKLQFTNVNGFGEFSFGVSAQASYAKIVTLKAGFEAEVGLEQMIYESPGTDTLTYISTIYNALKYRSDKMDERQERERIMSEAQCFRNEKWQAYQASIEGKSITQQEQDKRMSAFEDEELKYIQDHYWIDYETDESPAWQAYRERYNTALNEMARKFFTPIFTAKDKSTWDGIDLMTVDGDFMRKYAEHESPQEMINTMGSIDLKDANFSNLESFVLIHLYKKHQKYAYDYYKYSDGISN</sequence>